<dbReference type="InterPro" id="IPR046357">
    <property type="entry name" value="PPIase_dom_sf"/>
</dbReference>
<dbReference type="SUPFAM" id="SSF54534">
    <property type="entry name" value="FKBP-like"/>
    <property type="match status" value="2"/>
</dbReference>
<name>A0A2T5J191_9GAMM</name>
<dbReference type="GO" id="GO:0050821">
    <property type="term" value="P:protein stabilization"/>
    <property type="evidence" value="ECO:0007669"/>
    <property type="project" value="InterPro"/>
</dbReference>
<keyword evidence="10" id="KW-1185">Reference proteome</keyword>
<dbReference type="PANTHER" id="PTHR47637:SF1">
    <property type="entry name" value="CHAPERONE SURA"/>
    <property type="match status" value="1"/>
</dbReference>
<dbReference type="GO" id="GO:0006457">
    <property type="term" value="P:protein folding"/>
    <property type="evidence" value="ECO:0007669"/>
    <property type="project" value="UniProtKB-UniRule"/>
</dbReference>
<keyword evidence="4 7" id="KW-0697">Rotamase</keyword>
<proteinExistence type="inferred from homology"/>
<feature type="domain" description="PpiC" evidence="8">
    <location>
        <begin position="171"/>
        <end position="272"/>
    </location>
</feature>
<dbReference type="InterPro" id="IPR015391">
    <property type="entry name" value="SurA_N"/>
</dbReference>
<keyword evidence="6 7" id="KW-0413">Isomerase</keyword>
<dbReference type="GO" id="GO:0003755">
    <property type="term" value="F:peptidyl-prolyl cis-trans isomerase activity"/>
    <property type="evidence" value="ECO:0007669"/>
    <property type="project" value="UniProtKB-UniRule"/>
</dbReference>
<keyword evidence="3 7" id="KW-0574">Periplasm</keyword>
<dbReference type="Pfam" id="PF09312">
    <property type="entry name" value="SurA_N"/>
    <property type="match status" value="1"/>
</dbReference>
<evidence type="ECO:0000256" key="3">
    <source>
        <dbReference type="ARBA" id="ARBA00022764"/>
    </source>
</evidence>
<evidence type="ECO:0000256" key="6">
    <source>
        <dbReference type="ARBA" id="ARBA00023235"/>
    </source>
</evidence>
<dbReference type="RefSeq" id="WP_170106903.1">
    <property type="nucleotide sequence ID" value="NZ_QAON01000004.1"/>
</dbReference>
<evidence type="ECO:0000256" key="1">
    <source>
        <dbReference type="ARBA" id="ARBA00022729"/>
    </source>
</evidence>
<reference evidence="9 10" key="1">
    <citation type="submission" date="2018-04" db="EMBL/GenBank/DDBJ databases">
        <title>Genomic Encyclopedia of Archaeal and Bacterial Type Strains, Phase II (KMG-II): from individual species to whole genera.</title>
        <authorList>
            <person name="Goeker M."/>
        </authorList>
    </citation>
    <scope>NUCLEOTIDE SEQUENCE [LARGE SCALE GENOMIC DNA]</scope>
    <source>
        <strain evidence="9 10">DSM 5822</strain>
    </source>
</reference>
<organism evidence="9 10">
    <name type="scientific">Agitococcus lubricus</name>
    <dbReference type="NCBI Taxonomy" id="1077255"/>
    <lineage>
        <taxon>Bacteria</taxon>
        <taxon>Pseudomonadati</taxon>
        <taxon>Pseudomonadota</taxon>
        <taxon>Gammaproteobacteria</taxon>
        <taxon>Moraxellales</taxon>
        <taxon>Moraxellaceae</taxon>
        <taxon>Agitococcus</taxon>
    </lineage>
</organism>
<dbReference type="Pfam" id="PF13616">
    <property type="entry name" value="Rotamase_3"/>
    <property type="match status" value="1"/>
</dbReference>
<dbReference type="GO" id="GO:0042277">
    <property type="term" value="F:peptide binding"/>
    <property type="evidence" value="ECO:0007669"/>
    <property type="project" value="InterPro"/>
</dbReference>
<gene>
    <name evidence="7" type="primary">surA</name>
    <name evidence="9" type="ORF">C8N29_104178</name>
</gene>
<comment type="domain">
    <text evidence="7">The PPIase activity resides only in the second parvulin domain. The N-terminal region and the C-terminal tail are necessary and sufficient for the chaperone activity of SurA. The PPIase activity is dispensable for SurA to function as a chaperone. The N-terminal region and the C-terminal tail are also required for porin recognition.</text>
</comment>
<evidence type="ECO:0000259" key="8">
    <source>
        <dbReference type="PROSITE" id="PS50198"/>
    </source>
</evidence>
<dbReference type="PROSITE" id="PS50198">
    <property type="entry name" value="PPIC_PPIASE_2"/>
    <property type="match status" value="2"/>
</dbReference>
<evidence type="ECO:0000313" key="10">
    <source>
        <dbReference type="Proteomes" id="UP000244223"/>
    </source>
</evidence>
<comment type="catalytic activity">
    <reaction evidence="7">
        <text>[protein]-peptidylproline (omega=180) = [protein]-peptidylproline (omega=0)</text>
        <dbReference type="Rhea" id="RHEA:16237"/>
        <dbReference type="Rhea" id="RHEA-COMP:10747"/>
        <dbReference type="Rhea" id="RHEA-COMP:10748"/>
        <dbReference type="ChEBI" id="CHEBI:83833"/>
        <dbReference type="ChEBI" id="CHEBI:83834"/>
        <dbReference type="EC" id="5.2.1.8"/>
    </reaction>
</comment>
<accession>A0A2T5J191</accession>
<dbReference type="Gene3D" id="3.10.50.40">
    <property type="match status" value="2"/>
</dbReference>
<dbReference type="GO" id="GO:0030288">
    <property type="term" value="C:outer membrane-bounded periplasmic space"/>
    <property type="evidence" value="ECO:0007669"/>
    <property type="project" value="InterPro"/>
</dbReference>
<feature type="domain" description="PpiC" evidence="8">
    <location>
        <begin position="281"/>
        <end position="380"/>
    </location>
</feature>
<dbReference type="GO" id="GO:0051082">
    <property type="term" value="F:unfolded protein binding"/>
    <property type="evidence" value="ECO:0007669"/>
    <property type="project" value="UniProtKB-UniRule"/>
</dbReference>
<keyword evidence="1 7" id="KW-0732">Signal</keyword>
<dbReference type="PANTHER" id="PTHR47637">
    <property type="entry name" value="CHAPERONE SURA"/>
    <property type="match status" value="1"/>
</dbReference>
<dbReference type="SUPFAM" id="SSF109998">
    <property type="entry name" value="Triger factor/SurA peptide-binding domain-like"/>
    <property type="match status" value="1"/>
</dbReference>
<dbReference type="GO" id="GO:0043165">
    <property type="term" value="P:Gram-negative-bacterium-type cell outer membrane assembly"/>
    <property type="evidence" value="ECO:0007669"/>
    <property type="project" value="InterPro"/>
</dbReference>
<keyword evidence="2 7" id="KW-0677">Repeat</keyword>
<evidence type="ECO:0000256" key="4">
    <source>
        <dbReference type="ARBA" id="ARBA00023110"/>
    </source>
</evidence>
<comment type="caution">
    <text evidence="9">The sequence shown here is derived from an EMBL/GenBank/DDBJ whole genome shotgun (WGS) entry which is preliminary data.</text>
</comment>
<dbReference type="EMBL" id="QAON01000004">
    <property type="protein sequence ID" value="PTQ90133.1"/>
    <property type="molecule type" value="Genomic_DNA"/>
</dbReference>
<evidence type="ECO:0000256" key="7">
    <source>
        <dbReference type="HAMAP-Rule" id="MF_01183"/>
    </source>
</evidence>
<dbReference type="Pfam" id="PF00639">
    <property type="entry name" value="Rotamase"/>
    <property type="match status" value="1"/>
</dbReference>
<dbReference type="Gene3D" id="1.10.4030.10">
    <property type="entry name" value="Porin chaperone SurA, peptide-binding domain"/>
    <property type="match status" value="1"/>
</dbReference>
<keyword evidence="5 7" id="KW-0143">Chaperone</keyword>
<feature type="chain" id="PRO_5031666211" description="Chaperone SurA" evidence="7">
    <location>
        <begin position="20"/>
        <end position="431"/>
    </location>
</feature>
<comment type="subcellular location">
    <subcellularLocation>
        <location evidence="7">Periplasm</location>
    </subcellularLocation>
    <text evidence="7">Is capable of associating with the outer membrane.</text>
</comment>
<evidence type="ECO:0000256" key="2">
    <source>
        <dbReference type="ARBA" id="ARBA00022737"/>
    </source>
</evidence>
<dbReference type="InterPro" id="IPR023034">
    <property type="entry name" value="PPIase_SurA"/>
</dbReference>
<dbReference type="EC" id="5.2.1.8" evidence="7"/>
<evidence type="ECO:0000313" key="9">
    <source>
        <dbReference type="EMBL" id="PTQ90133.1"/>
    </source>
</evidence>
<dbReference type="InterPro" id="IPR027304">
    <property type="entry name" value="Trigger_fact/SurA_dom_sf"/>
</dbReference>
<sequence precursor="true">MRHILSALLLSMLSLSVCAAPQALNRIAAIVDEDVVLESEVEQRTADIQYQYRNRQQTMPPVEILRKQVVEQLIVQRIQLSQAERAGVRVDDNSLNASLTDIANQNGLSLADFRAKLESEQAGAYQQVREQIREEMMISRLRNKRVGDRIRISEQDISNFLASPQSAIALESEFRLAHLTINVPSEASPQQWEAAKIKSEQALAELQQGKPFFTVVTEYSNAEDALQGGDLGWRKVAQLPNLFAEAADKLNKGQFSAILQSPAGYHIVTVIDKRGAQQMLIKQRHVRHILIKPSEIMSLEDAKQKADELHERLLKGADFAELAQTYSEDTGSARNGGDLNWVSAGDMVPAFEDMMNKTAINGISPVFESQFGWHILQVLAERDQDMTEQYRRSLARQALYARQFDEERVNWLRELRAEAFVEIKDGSEAKQ</sequence>
<dbReference type="InterPro" id="IPR000297">
    <property type="entry name" value="PPIase_PpiC"/>
</dbReference>
<protein>
    <recommendedName>
        <fullName evidence="7">Chaperone SurA</fullName>
    </recommendedName>
    <alternativeName>
        <fullName evidence="7">Peptidyl-prolyl cis-trans isomerase SurA</fullName>
        <shortName evidence="7">PPIase SurA</shortName>
        <ecNumber evidence="7">5.2.1.8</ecNumber>
    </alternativeName>
    <alternativeName>
        <fullName evidence="7">Rotamase SurA</fullName>
    </alternativeName>
</protein>
<dbReference type="HAMAP" id="MF_01183">
    <property type="entry name" value="Chaperone_SurA"/>
    <property type="match status" value="1"/>
</dbReference>
<dbReference type="Proteomes" id="UP000244223">
    <property type="component" value="Unassembled WGS sequence"/>
</dbReference>
<feature type="signal peptide" evidence="7">
    <location>
        <begin position="1"/>
        <end position="19"/>
    </location>
</feature>
<evidence type="ECO:0000256" key="5">
    <source>
        <dbReference type="ARBA" id="ARBA00023186"/>
    </source>
</evidence>
<dbReference type="InterPro" id="IPR050280">
    <property type="entry name" value="OMP_Chaperone_SurA"/>
</dbReference>
<dbReference type="AlphaFoldDB" id="A0A2T5J191"/>
<comment type="function">
    <text evidence="7">Chaperone involved in the correct folding and assembly of outer membrane proteins. Recognizes specific patterns of aromatic residues and the orientation of their side chains, which are found more frequently in integral outer membrane proteins. May act in both early periplasmic and late outer membrane-associated steps of protein maturation.</text>
</comment>